<gene>
    <name evidence="3" type="ORF">I3V53_12885</name>
</gene>
<accession>A0A8I0WB33</accession>
<reference evidence="3" key="1">
    <citation type="submission" date="2020-11" db="EMBL/GenBank/DDBJ databases">
        <title>Molecular epidemiology and genomic profiles of multidrug-resistant bacteria collected from clinical sources in South Africa.</title>
        <authorList>
            <person name="Asante J."/>
            <person name="Amoako D.G."/>
        </authorList>
    </citation>
    <scope>NUCLEOTIDE SEQUENCE</scope>
    <source>
        <strain evidence="3">C68</strain>
    </source>
</reference>
<evidence type="ECO:0000313" key="4">
    <source>
        <dbReference type="Proteomes" id="UP000622362"/>
    </source>
</evidence>
<keyword evidence="3" id="KW-0255">Endonuclease</keyword>
<dbReference type="GO" id="GO:0004519">
    <property type="term" value="F:endonuclease activity"/>
    <property type="evidence" value="ECO:0007669"/>
    <property type="project" value="UniProtKB-KW"/>
</dbReference>
<dbReference type="Proteomes" id="UP000622362">
    <property type="component" value="Unassembled WGS sequence"/>
</dbReference>
<sequence length="376" mass="44018">MENGIFEFSELENAPLVPNGVYKGGIKGNVGDDPFKKLFNVGNAGGIRTKISKDGNIAYIVIISNSSNSDIYPNNYNDDTSILTYYGDQKDSNKDAIDTKKRGNKNLKYLFDLVYGKLEEDINPFPVFYFEKIGNQGRNYIYKGLAFPYVKNLKYEEVCQIKRNNNISNYQFLFTIDNSEISTRNFIEDLLRDSQNFYNAPNNFKNFAEDTTQFKLKIETSSLHTKYLNLFLNNYVKTSEIIRDSKVRIGQDNIRKNLLYQRRKCEICGIDSPFLLIASHIIPWSKVKEYKDFYELGNQIRGDLNNTLLLCETHDKLFDRHYISFDINGKIMISENIRKEDYKKLNINENIGIKLNEKKEKYMKEHRKKFIEKNYI</sequence>
<protein>
    <submittedName>
        <fullName evidence="3">HNH endonuclease</fullName>
    </submittedName>
</protein>
<comment type="caution">
    <text evidence="3">The sequence shown here is derived from an EMBL/GenBank/DDBJ whole genome shotgun (WGS) entry which is preliminary data.</text>
</comment>
<name>A0A8I0WB33_STAEP</name>
<dbReference type="RefSeq" id="WP_196310146.1">
    <property type="nucleotide sequence ID" value="NZ_JADPYN010000065.1"/>
</dbReference>
<evidence type="ECO:0000259" key="1">
    <source>
        <dbReference type="Pfam" id="PF13391"/>
    </source>
</evidence>
<evidence type="ECO:0000259" key="2">
    <source>
        <dbReference type="Pfam" id="PF18062"/>
    </source>
</evidence>
<organism evidence="3 4">
    <name type="scientific">Staphylococcus epidermidis</name>
    <dbReference type="NCBI Taxonomy" id="1282"/>
    <lineage>
        <taxon>Bacteria</taxon>
        <taxon>Bacillati</taxon>
        <taxon>Bacillota</taxon>
        <taxon>Bacilli</taxon>
        <taxon>Bacillales</taxon>
        <taxon>Staphylococcaceae</taxon>
        <taxon>Staphylococcus</taxon>
    </lineage>
</organism>
<dbReference type="Pfam" id="PF13391">
    <property type="entry name" value="HNH_2"/>
    <property type="match status" value="1"/>
</dbReference>
<dbReference type="Gene3D" id="2.30.280.20">
    <property type="match status" value="1"/>
</dbReference>
<dbReference type="Pfam" id="PF18062">
    <property type="entry name" value="RE_AspBHI_N"/>
    <property type="match status" value="1"/>
</dbReference>
<proteinExistence type="predicted"/>
<keyword evidence="3" id="KW-0540">Nuclease</keyword>
<dbReference type="EMBL" id="JADPYN010000065">
    <property type="protein sequence ID" value="MBF9304932.1"/>
    <property type="molecule type" value="Genomic_DNA"/>
</dbReference>
<dbReference type="InterPro" id="IPR041409">
    <property type="entry name" value="RE_AspBHI_N"/>
</dbReference>
<evidence type="ECO:0000313" key="3">
    <source>
        <dbReference type="EMBL" id="MBF9304932.1"/>
    </source>
</evidence>
<feature type="domain" description="Restriction endonuclease AspBHI N-terminal" evidence="2">
    <location>
        <begin position="28"/>
        <end position="209"/>
    </location>
</feature>
<dbReference type="AlphaFoldDB" id="A0A8I0WB33"/>
<dbReference type="InterPro" id="IPR003615">
    <property type="entry name" value="HNH_nuc"/>
</dbReference>
<keyword evidence="3" id="KW-0378">Hydrolase</keyword>
<feature type="domain" description="HNH nuclease" evidence="1">
    <location>
        <begin position="265"/>
        <end position="326"/>
    </location>
</feature>